<keyword evidence="2" id="KW-1185">Reference proteome</keyword>
<accession>A0A0A2L9T8</accession>
<dbReference type="EMBL" id="JQGA01000398">
    <property type="protein sequence ID" value="KGO75946.1"/>
    <property type="molecule type" value="Genomic_DNA"/>
</dbReference>
<evidence type="ECO:0000313" key="1">
    <source>
        <dbReference type="EMBL" id="KGO75946.1"/>
    </source>
</evidence>
<dbReference type="HOGENOM" id="CLU_2923361_0_0_1"/>
<sequence>MDIARRQPARLHIDPYLCAMPNHSVDQRACRKPIKHLRRSRATPVQSELKFRVNQAGGRMN</sequence>
<dbReference type="OrthoDB" id="10351752at2759"/>
<comment type="caution">
    <text evidence="1">The sequence shown here is derived from an EMBL/GenBank/DDBJ whole genome shotgun (WGS) entry which is preliminary data.</text>
</comment>
<dbReference type="Proteomes" id="UP000030104">
    <property type="component" value="Unassembled WGS sequence"/>
</dbReference>
<reference evidence="1 2" key="1">
    <citation type="journal article" date="2015" name="Mol. Plant Microbe Interact.">
        <title>Genome, transcriptome, and functional analyses of Penicillium expansum provide new insights into secondary metabolism and pathogenicity.</title>
        <authorList>
            <person name="Ballester A.R."/>
            <person name="Marcet-Houben M."/>
            <person name="Levin E."/>
            <person name="Sela N."/>
            <person name="Selma-Lazaro C."/>
            <person name="Carmona L."/>
            <person name="Wisniewski M."/>
            <person name="Droby S."/>
            <person name="Gonzalez-Candelas L."/>
            <person name="Gabaldon T."/>
        </authorList>
    </citation>
    <scope>NUCLEOTIDE SEQUENCE [LARGE SCALE GENOMIC DNA]</scope>
    <source>
        <strain evidence="1 2">PHI-1</strain>
    </source>
</reference>
<proteinExistence type="predicted"/>
<dbReference type="AlphaFoldDB" id="A0A0A2L9T8"/>
<evidence type="ECO:0000313" key="2">
    <source>
        <dbReference type="Proteomes" id="UP000030104"/>
    </source>
</evidence>
<organism evidence="1 2">
    <name type="scientific">Penicillium italicum</name>
    <name type="common">Blue mold</name>
    <dbReference type="NCBI Taxonomy" id="40296"/>
    <lineage>
        <taxon>Eukaryota</taxon>
        <taxon>Fungi</taxon>
        <taxon>Dikarya</taxon>
        <taxon>Ascomycota</taxon>
        <taxon>Pezizomycotina</taxon>
        <taxon>Eurotiomycetes</taxon>
        <taxon>Eurotiomycetidae</taxon>
        <taxon>Eurotiales</taxon>
        <taxon>Aspergillaceae</taxon>
        <taxon>Penicillium</taxon>
    </lineage>
</organism>
<protein>
    <submittedName>
        <fullName evidence="1">Uncharacterized protein</fullName>
    </submittedName>
</protein>
<gene>
    <name evidence="1" type="ORF">PITC_058700</name>
</gene>
<name>A0A0A2L9T8_PENIT</name>
<dbReference type="PhylomeDB" id="A0A0A2L9T8"/>